<dbReference type="AlphaFoldDB" id="A0A2T9Y861"/>
<evidence type="ECO:0008006" key="3">
    <source>
        <dbReference type="Google" id="ProtNLM"/>
    </source>
</evidence>
<evidence type="ECO:0000313" key="2">
    <source>
        <dbReference type="Proteomes" id="UP000245699"/>
    </source>
</evidence>
<accession>A0A2T9Y861</accession>
<dbReference type="EMBL" id="MBFT01000618">
    <property type="protein sequence ID" value="PVU88523.1"/>
    <property type="molecule type" value="Genomic_DNA"/>
</dbReference>
<comment type="caution">
    <text evidence="1">The sequence shown here is derived from an EMBL/GenBank/DDBJ whole genome shotgun (WGS) entry which is preliminary data.</text>
</comment>
<evidence type="ECO:0000313" key="1">
    <source>
        <dbReference type="EMBL" id="PVU88523.1"/>
    </source>
</evidence>
<dbReference type="InterPro" id="IPR009057">
    <property type="entry name" value="Homeodomain-like_sf"/>
</dbReference>
<proteinExistence type="predicted"/>
<feature type="non-terminal residue" evidence="1">
    <location>
        <position position="75"/>
    </location>
</feature>
<protein>
    <recommendedName>
        <fullName evidence="3">HTH psq-type domain-containing protein</fullName>
    </recommendedName>
</protein>
<reference evidence="1 2" key="1">
    <citation type="journal article" date="2018" name="MBio">
        <title>Comparative Genomics Reveals the Core Gene Toolbox for the Fungus-Insect Symbiosis.</title>
        <authorList>
            <person name="Wang Y."/>
            <person name="Stata M."/>
            <person name="Wang W."/>
            <person name="Stajich J.E."/>
            <person name="White M.M."/>
            <person name="Moncalvo J.M."/>
        </authorList>
    </citation>
    <scope>NUCLEOTIDE SEQUENCE [LARGE SCALE GENOMIC DNA]</scope>
    <source>
        <strain evidence="1 2">AUS-77-4</strain>
    </source>
</reference>
<gene>
    <name evidence="1" type="ORF">BB559_005539</name>
</gene>
<organism evidence="1 2">
    <name type="scientific">Furculomyces boomerangus</name>
    <dbReference type="NCBI Taxonomy" id="61424"/>
    <lineage>
        <taxon>Eukaryota</taxon>
        <taxon>Fungi</taxon>
        <taxon>Fungi incertae sedis</taxon>
        <taxon>Zoopagomycota</taxon>
        <taxon>Kickxellomycotina</taxon>
        <taxon>Harpellomycetes</taxon>
        <taxon>Harpellales</taxon>
        <taxon>Harpellaceae</taxon>
        <taxon>Furculomyces</taxon>
    </lineage>
</organism>
<keyword evidence="2" id="KW-1185">Reference proteome</keyword>
<dbReference type="OrthoDB" id="7477068at2759"/>
<dbReference type="SUPFAM" id="SSF46689">
    <property type="entry name" value="Homeodomain-like"/>
    <property type="match status" value="1"/>
</dbReference>
<dbReference type="Proteomes" id="UP000245699">
    <property type="component" value="Unassembled WGS sequence"/>
</dbReference>
<sequence length="75" mass="8568">MPRKYVRKTSISKWTQESLNIAAEEIYTKGAEIGKVSKTSGIPYRTLKRRIENNNLVKKLPGESFILGKENESKL</sequence>
<dbReference type="Gene3D" id="1.10.10.60">
    <property type="entry name" value="Homeodomain-like"/>
    <property type="match status" value="1"/>
</dbReference>
<name>A0A2T9Y861_9FUNG</name>